<keyword evidence="3" id="KW-1185">Reference proteome</keyword>
<dbReference type="PANTHER" id="PTHR33164:SF89">
    <property type="entry name" value="MARR FAMILY REGULATORY PROTEIN"/>
    <property type="match status" value="1"/>
</dbReference>
<organism evidence="2 3">
    <name type="scientific">Nocardia aurantia</name>
    <dbReference type="NCBI Taxonomy" id="2585199"/>
    <lineage>
        <taxon>Bacteria</taxon>
        <taxon>Bacillati</taxon>
        <taxon>Actinomycetota</taxon>
        <taxon>Actinomycetes</taxon>
        <taxon>Mycobacteriales</taxon>
        <taxon>Nocardiaceae</taxon>
        <taxon>Nocardia</taxon>
    </lineage>
</organism>
<dbReference type="Gene3D" id="1.10.10.10">
    <property type="entry name" value="Winged helix-like DNA-binding domain superfamily/Winged helix DNA-binding domain"/>
    <property type="match status" value="1"/>
</dbReference>
<evidence type="ECO:0000259" key="1">
    <source>
        <dbReference type="PROSITE" id="PS50995"/>
    </source>
</evidence>
<evidence type="ECO:0000313" key="3">
    <source>
        <dbReference type="Proteomes" id="UP000431401"/>
    </source>
</evidence>
<dbReference type="PANTHER" id="PTHR33164">
    <property type="entry name" value="TRANSCRIPTIONAL REGULATOR, MARR FAMILY"/>
    <property type="match status" value="1"/>
</dbReference>
<dbReference type="InterPro" id="IPR036390">
    <property type="entry name" value="WH_DNA-bd_sf"/>
</dbReference>
<dbReference type="RefSeq" id="WP_319942848.1">
    <property type="nucleotide sequence ID" value="NZ_WEGI01000004.1"/>
</dbReference>
<dbReference type="Pfam" id="PF12802">
    <property type="entry name" value="MarR_2"/>
    <property type="match status" value="1"/>
</dbReference>
<evidence type="ECO:0000313" key="2">
    <source>
        <dbReference type="EMBL" id="MQY26718.1"/>
    </source>
</evidence>
<protein>
    <submittedName>
        <fullName evidence="2">Transcriptional regulator SlyA</fullName>
    </submittedName>
</protein>
<dbReference type="PROSITE" id="PS50995">
    <property type="entry name" value="HTH_MARR_2"/>
    <property type="match status" value="1"/>
</dbReference>
<reference evidence="2 3" key="1">
    <citation type="submission" date="2019-10" db="EMBL/GenBank/DDBJ databases">
        <title>Nocardia macrotermitis sp. nov. and Nocardia aurantia sp. nov., isolated from the gut of fungus growing-termite Macrotermes natalensis.</title>
        <authorList>
            <person name="Benndorf R."/>
            <person name="Schwitalla J."/>
            <person name="Martin K."/>
            <person name="De Beer W."/>
            <person name="Kaster A.-K."/>
            <person name="Vollmers J."/>
            <person name="Poulsen M."/>
            <person name="Beemelmanns C."/>
        </authorList>
    </citation>
    <scope>NUCLEOTIDE SEQUENCE [LARGE SCALE GENOMIC DNA]</scope>
    <source>
        <strain evidence="2 3">RB56</strain>
    </source>
</reference>
<accession>A0A7K0DM02</accession>
<dbReference type="PRINTS" id="PR00598">
    <property type="entry name" value="HTHMARR"/>
</dbReference>
<dbReference type="InterPro" id="IPR039422">
    <property type="entry name" value="MarR/SlyA-like"/>
</dbReference>
<dbReference type="GO" id="GO:0006950">
    <property type="term" value="P:response to stress"/>
    <property type="evidence" value="ECO:0007669"/>
    <property type="project" value="TreeGrafter"/>
</dbReference>
<dbReference type="GO" id="GO:0003700">
    <property type="term" value="F:DNA-binding transcription factor activity"/>
    <property type="evidence" value="ECO:0007669"/>
    <property type="project" value="InterPro"/>
</dbReference>
<dbReference type="InterPro" id="IPR036388">
    <property type="entry name" value="WH-like_DNA-bd_sf"/>
</dbReference>
<name>A0A7K0DM02_9NOCA</name>
<dbReference type="EMBL" id="WEGI01000004">
    <property type="protein sequence ID" value="MQY26718.1"/>
    <property type="molecule type" value="Genomic_DNA"/>
</dbReference>
<feature type="domain" description="HTH marR-type" evidence="1">
    <location>
        <begin position="13"/>
        <end position="145"/>
    </location>
</feature>
<gene>
    <name evidence="2" type="primary">slyA_3</name>
    <name evidence="2" type="ORF">NRB56_22900</name>
</gene>
<dbReference type="AlphaFoldDB" id="A0A7K0DM02"/>
<dbReference type="SMART" id="SM00347">
    <property type="entry name" value="HTH_MARR"/>
    <property type="match status" value="1"/>
</dbReference>
<dbReference type="Proteomes" id="UP000431401">
    <property type="component" value="Unassembled WGS sequence"/>
</dbReference>
<comment type="caution">
    <text evidence="2">The sequence shown here is derived from an EMBL/GenBank/DDBJ whole genome shotgun (WGS) entry which is preliminary data.</text>
</comment>
<sequence>METNGTTGGPPRGGGVAFLLAQLGAHATTRFAERVAELDLTPPQAGLLRLLAATPGRSQRELADALGLPPSRFVPFADAMEQRGLIERRRNPDDRRLHAIHLTAQGEALLGRLREVGMAHEQAVCAALSAEERSTLQSLLQRVAAEQGLTPLLHPGFTKL</sequence>
<proteinExistence type="predicted"/>
<dbReference type="SUPFAM" id="SSF46785">
    <property type="entry name" value="Winged helix' DNA-binding domain"/>
    <property type="match status" value="1"/>
</dbReference>
<dbReference type="InterPro" id="IPR000835">
    <property type="entry name" value="HTH_MarR-typ"/>
</dbReference>